<dbReference type="SUPFAM" id="SSF56281">
    <property type="entry name" value="Metallo-hydrolase/oxidoreductase"/>
    <property type="match status" value="1"/>
</dbReference>
<dbReference type="InterPro" id="IPR025405">
    <property type="entry name" value="DUF4131"/>
</dbReference>
<feature type="transmembrane region" description="Helical" evidence="6">
    <location>
        <begin position="477"/>
        <end position="495"/>
    </location>
</feature>
<dbReference type="RefSeq" id="WP_253062197.1">
    <property type="nucleotide sequence ID" value="NZ_JAMXWM010000012.1"/>
</dbReference>
<feature type="transmembrane region" description="Helical" evidence="6">
    <location>
        <begin position="451"/>
        <end position="470"/>
    </location>
</feature>
<keyword evidence="3 6" id="KW-0812">Transmembrane</keyword>
<keyword evidence="5 6" id="KW-0472">Membrane</keyword>
<dbReference type="NCBIfam" id="TIGR00361">
    <property type="entry name" value="ComEC_Rec2"/>
    <property type="match status" value="1"/>
</dbReference>
<evidence type="ECO:0000256" key="4">
    <source>
        <dbReference type="ARBA" id="ARBA00022989"/>
    </source>
</evidence>
<evidence type="ECO:0000256" key="1">
    <source>
        <dbReference type="ARBA" id="ARBA00004651"/>
    </source>
</evidence>
<feature type="transmembrane region" description="Helical" evidence="6">
    <location>
        <begin position="231"/>
        <end position="252"/>
    </location>
</feature>
<comment type="subcellular location">
    <subcellularLocation>
        <location evidence="1">Cell membrane</location>
        <topology evidence="1">Multi-pass membrane protein</topology>
    </subcellularLocation>
</comment>
<dbReference type="InterPro" id="IPR036866">
    <property type="entry name" value="RibonucZ/Hydroxyglut_hydro"/>
</dbReference>
<feature type="transmembrane region" description="Helical" evidence="6">
    <location>
        <begin position="329"/>
        <end position="349"/>
    </location>
</feature>
<evidence type="ECO:0000313" key="8">
    <source>
        <dbReference type="EMBL" id="MFD2694507.1"/>
    </source>
</evidence>
<dbReference type="Proteomes" id="UP001597399">
    <property type="component" value="Unassembled WGS sequence"/>
</dbReference>
<dbReference type="InterPro" id="IPR004477">
    <property type="entry name" value="ComEC_N"/>
</dbReference>
<dbReference type="PANTHER" id="PTHR30619">
    <property type="entry name" value="DNA INTERNALIZATION/COMPETENCE PROTEIN COMEC/REC2"/>
    <property type="match status" value="1"/>
</dbReference>
<evidence type="ECO:0000256" key="5">
    <source>
        <dbReference type="ARBA" id="ARBA00023136"/>
    </source>
</evidence>
<keyword evidence="9" id="KW-1185">Reference proteome</keyword>
<dbReference type="Pfam" id="PF03772">
    <property type="entry name" value="Competence"/>
    <property type="match status" value="1"/>
</dbReference>
<name>A0ABW5S6E5_9BACL</name>
<dbReference type="PANTHER" id="PTHR30619:SF1">
    <property type="entry name" value="RECOMBINATION PROTEIN 2"/>
    <property type="match status" value="1"/>
</dbReference>
<gene>
    <name evidence="8" type="ORF">ACFSUE_12865</name>
</gene>
<accession>A0ABW5S6E5</accession>
<evidence type="ECO:0000259" key="7">
    <source>
        <dbReference type="SMART" id="SM00849"/>
    </source>
</evidence>
<dbReference type="InterPro" id="IPR035681">
    <property type="entry name" value="ComA-like_MBL"/>
</dbReference>
<comment type="caution">
    <text evidence="8">The sequence shown here is derived from an EMBL/GenBank/DDBJ whole genome shotgun (WGS) entry which is preliminary data.</text>
</comment>
<keyword evidence="4 6" id="KW-1133">Transmembrane helix</keyword>
<dbReference type="Pfam" id="PF13567">
    <property type="entry name" value="DUF4131"/>
    <property type="match status" value="1"/>
</dbReference>
<feature type="transmembrane region" description="Helical" evidence="6">
    <location>
        <begin position="307"/>
        <end position="323"/>
    </location>
</feature>
<protein>
    <submittedName>
        <fullName evidence="8">DNA internalization-related competence protein ComEC/Rec2</fullName>
    </submittedName>
</protein>
<organism evidence="8 9">
    <name type="scientific">Sporolactobacillus shoreicorticis</name>
    <dbReference type="NCBI Taxonomy" id="1923877"/>
    <lineage>
        <taxon>Bacteria</taxon>
        <taxon>Bacillati</taxon>
        <taxon>Bacillota</taxon>
        <taxon>Bacilli</taxon>
        <taxon>Bacillales</taxon>
        <taxon>Sporolactobacillaceae</taxon>
        <taxon>Sporolactobacillus</taxon>
    </lineage>
</organism>
<dbReference type="Gene3D" id="3.60.15.10">
    <property type="entry name" value="Ribonuclease Z/Hydroxyacylglutathione hydrolase-like"/>
    <property type="match status" value="1"/>
</dbReference>
<dbReference type="Pfam" id="PF00753">
    <property type="entry name" value="Lactamase_B"/>
    <property type="match status" value="1"/>
</dbReference>
<evidence type="ECO:0000256" key="3">
    <source>
        <dbReference type="ARBA" id="ARBA00022692"/>
    </source>
</evidence>
<dbReference type="SMART" id="SM00849">
    <property type="entry name" value="Lactamase_B"/>
    <property type="match status" value="1"/>
</dbReference>
<dbReference type="CDD" id="cd07731">
    <property type="entry name" value="ComA-like_MBL-fold"/>
    <property type="match status" value="1"/>
</dbReference>
<evidence type="ECO:0000256" key="2">
    <source>
        <dbReference type="ARBA" id="ARBA00022475"/>
    </source>
</evidence>
<feature type="domain" description="Metallo-beta-lactamase" evidence="7">
    <location>
        <begin position="513"/>
        <end position="723"/>
    </location>
</feature>
<dbReference type="InterPro" id="IPR001279">
    <property type="entry name" value="Metallo-B-lactamas"/>
</dbReference>
<feature type="transmembrane region" description="Helical" evidence="6">
    <location>
        <begin position="381"/>
        <end position="401"/>
    </location>
</feature>
<sequence length="772" mass="87898">MPFSGKWHLFAMSGCLAAWTCLSTNPIIPAALFAVYGIYLIILRKYQFFGTLLLILLIIKIDLVFFQKNDTVLSDRQQVVQGRITDLPIFDGDRLHFKLKTDQGESIMIDVKLQTEQQKRLLLRELKIGMRCRVKGKLERPEPPSNFHAFNQRLYLERHHIYWRMKAAQIPNYSDADLSLLDWLRRVRQNQITFISTHFTSTAAEMMNALLLGSDDQMDPELANAYRIFGLVHLLVVSGMHVAVVFGVLFYLLRRAGMVREYASLLLLVLLPVYVVITGAEPSIVRSGITAGCVLIFTLMKKRRLTVSDLIALACLLMVFYDPRVVYDLGFQLSFTVTFVVLIAGPTVLHSYQSPLLRMIILSLICELVTFPIIVPNFYQLSLVGILLSVFFVPFITFVILPLCFVAYFFALFFTGCSVFFSYTVDTLLFAPHQFLLYLSRWMPMQLTYGALSGWQIGLSVVLIFTSLIIWECFHSLKFIFALLAPFFLIFGVIWTTDQLDTRGSVTFLDVGQGDSILIRLPHNAGNMLIDTGGTIEFGQEKWRERNRPFEVGRDVVLRELLALRATHLDALVLTHRDADHVEGLKGIAGKIVVHQLLISPYHDPSAKDRALFELMIRDGTTINELHSGMIMKIGEIAFHALSPSRRSEESNDNSIVLYVTLGGKKWMFTGDLSQSGEKGLLERYSRLDTDVLKLGHHGSRTSTSEEWLTRLNPAIGIISSGRGNRYGHPHQEVIEKLTEHKVRILRTDQLRAIRFWFDQQQIINWEHASSP</sequence>
<proteinExistence type="predicted"/>
<evidence type="ECO:0000313" key="9">
    <source>
        <dbReference type="Proteomes" id="UP001597399"/>
    </source>
</evidence>
<feature type="transmembrane region" description="Helical" evidence="6">
    <location>
        <begin position="356"/>
        <end position="375"/>
    </location>
</feature>
<keyword evidence="2" id="KW-1003">Cell membrane</keyword>
<dbReference type="EMBL" id="JBHUMQ010000027">
    <property type="protein sequence ID" value="MFD2694507.1"/>
    <property type="molecule type" value="Genomic_DNA"/>
</dbReference>
<feature type="transmembrane region" description="Helical" evidence="6">
    <location>
        <begin position="408"/>
        <end position="431"/>
    </location>
</feature>
<dbReference type="NCBIfam" id="TIGR00360">
    <property type="entry name" value="ComEC_N-term"/>
    <property type="match status" value="1"/>
</dbReference>
<feature type="transmembrane region" description="Helical" evidence="6">
    <location>
        <begin position="259"/>
        <end position="277"/>
    </location>
</feature>
<dbReference type="InterPro" id="IPR052159">
    <property type="entry name" value="Competence_DNA_uptake"/>
</dbReference>
<feature type="transmembrane region" description="Helical" evidence="6">
    <location>
        <begin position="9"/>
        <end position="42"/>
    </location>
</feature>
<evidence type="ECO:0000256" key="6">
    <source>
        <dbReference type="SAM" id="Phobius"/>
    </source>
</evidence>
<feature type="transmembrane region" description="Helical" evidence="6">
    <location>
        <begin position="48"/>
        <end position="66"/>
    </location>
</feature>
<dbReference type="InterPro" id="IPR004797">
    <property type="entry name" value="Competence_ComEC/Rec2"/>
</dbReference>
<reference evidence="9" key="1">
    <citation type="journal article" date="2019" name="Int. J. Syst. Evol. Microbiol.">
        <title>The Global Catalogue of Microorganisms (GCM) 10K type strain sequencing project: providing services to taxonomists for standard genome sequencing and annotation.</title>
        <authorList>
            <consortium name="The Broad Institute Genomics Platform"/>
            <consortium name="The Broad Institute Genome Sequencing Center for Infectious Disease"/>
            <person name="Wu L."/>
            <person name="Ma J."/>
        </authorList>
    </citation>
    <scope>NUCLEOTIDE SEQUENCE [LARGE SCALE GENOMIC DNA]</scope>
    <source>
        <strain evidence="9">TISTR 2466</strain>
    </source>
</reference>